<evidence type="ECO:0000256" key="8">
    <source>
        <dbReference type="HAMAP-Rule" id="MF_01302"/>
    </source>
</evidence>
<dbReference type="InterPro" id="IPR000630">
    <property type="entry name" value="Ribosomal_uS8"/>
</dbReference>
<keyword evidence="11" id="KW-1185">Reference proteome</keyword>
<dbReference type="STRING" id="1543381.LF63_0111050"/>
<proteinExistence type="inferred from homology"/>
<dbReference type="SUPFAM" id="SSF56047">
    <property type="entry name" value="Ribosomal protein S8"/>
    <property type="match status" value="1"/>
</dbReference>
<dbReference type="Gene3D" id="3.30.1490.10">
    <property type="match status" value="1"/>
</dbReference>
<evidence type="ECO:0000313" key="10">
    <source>
        <dbReference type="EMBL" id="KGI77393.1"/>
    </source>
</evidence>
<dbReference type="GO" id="GO:0005840">
    <property type="term" value="C:ribosome"/>
    <property type="evidence" value="ECO:0007669"/>
    <property type="project" value="UniProtKB-KW"/>
</dbReference>
<dbReference type="EMBL" id="JROI01000012">
    <property type="protein sequence ID" value="KGI77393.1"/>
    <property type="molecule type" value="Genomic_DNA"/>
</dbReference>
<comment type="subunit">
    <text evidence="7 8">Part of the 30S ribosomal subunit. Contacts proteins S5 and S12.</text>
</comment>
<keyword evidence="2 8" id="KW-0699">rRNA-binding</keyword>
<comment type="function">
    <text evidence="8">One of the primary rRNA binding proteins, it binds directly to 16S rRNA central domain where it helps coordinate assembly of the platform of the 30S subunit.</text>
</comment>
<dbReference type="NCBIfam" id="NF001109">
    <property type="entry name" value="PRK00136.1"/>
    <property type="match status" value="1"/>
</dbReference>
<evidence type="ECO:0000256" key="2">
    <source>
        <dbReference type="ARBA" id="ARBA00022730"/>
    </source>
</evidence>
<gene>
    <name evidence="8" type="primary">rpsH</name>
    <name evidence="10" type="ORF">LF63_0111050</name>
</gene>
<dbReference type="AlphaFoldDB" id="A0A099CTT9"/>
<organism evidence="10 11">
    <name type="scientific">Oleiagrimonas soli</name>
    <dbReference type="NCBI Taxonomy" id="1543381"/>
    <lineage>
        <taxon>Bacteria</taxon>
        <taxon>Pseudomonadati</taxon>
        <taxon>Pseudomonadota</taxon>
        <taxon>Gammaproteobacteria</taxon>
        <taxon>Lysobacterales</taxon>
        <taxon>Rhodanobacteraceae</taxon>
        <taxon>Oleiagrimonas</taxon>
    </lineage>
</organism>
<protein>
    <recommendedName>
        <fullName evidence="6 8">Small ribosomal subunit protein uS8</fullName>
    </recommendedName>
</protein>
<dbReference type="InterPro" id="IPR035987">
    <property type="entry name" value="Ribosomal_uS8_sf"/>
</dbReference>
<dbReference type="Gene3D" id="3.30.1370.30">
    <property type="match status" value="1"/>
</dbReference>
<evidence type="ECO:0000256" key="3">
    <source>
        <dbReference type="ARBA" id="ARBA00022884"/>
    </source>
</evidence>
<dbReference type="PROSITE" id="PS00053">
    <property type="entry name" value="RIBOSOMAL_S8"/>
    <property type="match status" value="1"/>
</dbReference>
<dbReference type="GO" id="GO:0005737">
    <property type="term" value="C:cytoplasm"/>
    <property type="evidence" value="ECO:0007669"/>
    <property type="project" value="UniProtKB-ARBA"/>
</dbReference>
<dbReference type="GO" id="GO:0006412">
    <property type="term" value="P:translation"/>
    <property type="evidence" value="ECO:0007669"/>
    <property type="project" value="UniProtKB-UniRule"/>
</dbReference>
<keyword evidence="5 8" id="KW-0687">Ribonucleoprotein</keyword>
<dbReference type="PANTHER" id="PTHR11758">
    <property type="entry name" value="40S RIBOSOMAL PROTEIN S15A"/>
    <property type="match status" value="1"/>
</dbReference>
<name>A0A099CTT9_9GAMM</name>
<dbReference type="RefSeq" id="WP_043101793.1">
    <property type="nucleotide sequence ID" value="NZ_JACHET010000001.1"/>
</dbReference>
<dbReference type="HAMAP" id="MF_01302_B">
    <property type="entry name" value="Ribosomal_uS8_B"/>
    <property type="match status" value="1"/>
</dbReference>
<evidence type="ECO:0000256" key="9">
    <source>
        <dbReference type="RuleBase" id="RU003660"/>
    </source>
</evidence>
<dbReference type="Proteomes" id="UP000029708">
    <property type="component" value="Unassembled WGS sequence"/>
</dbReference>
<evidence type="ECO:0000313" key="11">
    <source>
        <dbReference type="Proteomes" id="UP000029708"/>
    </source>
</evidence>
<dbReference type="Pfam" id="PF00410">
    <property type="entry name" value="Ribosomal_S8"/>
    <property type="match status" value="1"/>
</dbReference>
<evidence type="ECO:0000256" key="4">
    <source>
        <dbReference type="ARBA" id="ARBA00022980"/>
    </source>
</evidence>
<dbReference type="FunFam" id="3.30.1370.30:FF:000002">
    <property type="entry name" value="30S ribosomal protein S8"/>
    <property type="match status" value="1"/>
</dbReference>
<evidence type="ECO:0000256" key="5">
    <source>
        <dbReference type="ARBA" id="ARBA00023274"/>
    </source>
</evidence>
<evidence type="ECO:0000256" key="1">
    <source>
        <dbReference type="ARBA" id="ARBA00006471"/>
    </source>
</evidence>
<reference evidence="10 11" key="1">
    <citation type="submission" date="2014-09" db="EMBL/GenBank/DDBJ databases">
        <title>Xanthomonadaceae 3.5X direct submission.</title>
        <authorList>
            <person name="Fang T."/>
            <person name="Wang H."/>
        </authorList>
    </citation>
    <scope>NUCLEOTIDE SEQUENCE [LARGE SCALE GENOMIC DNA]</scope>
    <source>
        <strain evidence="10 11">3.5X</strain>
    </source>
</reference>
<sequence length="132" mass="14215">MSMTDPIADMFTRIRNAQAMGKATVSMPASKLKAAIADLLKNEGYILDSKVEQSDAKKPVLEIQLKYFEGRPAIERIQRISRSGLRVYRGKDELPQIIGGLGISIISTSAGLLTDAQARNKGLGGEVLGLVA</sequence>
<comment type="caution">
    <text evidence="10">The sequence shown here is derived from an EMBL/GenBank/DDBJ whole genome shotgun (WGS) entry which is preliminary data.</text>
</comment>
<dbReference type="GO" id="GO:1990904">
    <property type="term" value="C:ribonucleoprotein complex"/>
    <property type="evidence" value="ECO:0007669"/>
    <property type="project" value="UniProtKB-KW"/>
</dbReference>
<dbReference type="HOGENOM" id="CLU_098428_0_0_6"/>
<evidence type="ECO:0000256" key="6">
    <source>
        <dbReference type="ARBA" id="ARBA00035258"/>
    </source>
</evidence>
<dbReference type="InterPro" id="IPR047863">
    <property type="entry name" value="Ribosomal_uS8_CS"/>
</dbReference>
<dbReference type="GO" id="GO:0003735">
    <property type="term" value="F:structural constituent of ribosome"/>
    <property type="evidence" value="ECO:0007669"/>
    <property type="project" value="InterPro"/>
</dbReference>
<keyword evidence="4 8" id="KW-0689">Ribosomal protein</keyword>
<dbReference type="FunFam" id="3.30.1490.10:FF:000001">
    <property type="entry name" value="30S ribosomal protein S8"/>
    <property type="match status" value="1"/>
</dbReference>
<evidence type="ECO:0000256" key="7">
    <source>
        <dbReference type="ARBA" id="ARBA00046740"/>
    </source>
</evidence>
<accession>A0A099CTT9</accession>
<comment type="similarity">
    <text evidence="1 8 9">Belongs to the universal ribosomal protein uS8 family.</text>
</comment>
<keyword evidence="3 8" id="KW-0694">RNA-binding</keyword>
<dbReference type="GO" id="GO:0019843">
    <property type="term" value="F:rRNA binding"/>
    <property type="evidence" value="ECO:0007669"/>
    <property type="project" value="UniProtKB-UniRule"/>
</dbReference>
<dbReference type="OrthoDB" id="9802617at2"/>